<organism evidence="3 4">
    <name type="scientific">Candidatus Obscuribacter phosphatis</name>
    <dbReference type="NCBI Taxonomy" id="1906157"/>
    <lineage>
        <taxon>Bacteria</taxon>
        <taxon>Bacillati</taxon>
        <taxon>Candidatus Melainabacteria</taxon>
        <taxon>Candidatus Obscuribacterales</taxon>
        <taxon>Candidatus Obscuribacteraceae</taxon>
        <taxon>Candidatus Obscuribacter</taxon>
    </lineage>
</organism>
<sequence>MKRAIQKLEDYWKSAEKAQTEGKYSYAESIWYAALEEAHDLPRTDRRRALVMERLCECLWFQKKFEDAVPLAKELVGIYGQVLGHDHFDTACMVANLALIYHVLNDYNNAEPLLAKAHQVKLRELGAQHPEVVHLSSVLGQVRQSLGIVPVDKDKSTASSLISGRQWSKTGRFQAVKLPEAPTPPKLTQQEAEKLWQKHFDEARAAAEQCQWAASESSLTQALALVEQHSITDNRRWTTLSALVDVLSKQDKHLQAASQAARLHEILALKEGGITPVTAESLNSLAKLHYYGGDIDNAIKYASACLKQYESLFGEEDPSVATCLVNLGLLQHLAKHYEDAESAYKTALNIRTKKLGSEHPLTLQVLKNYANLLKETHREEEAEHMQTIVTGFVTGTWNVIELDEKLTEVDY</sequence>
<dbReference type="InterPro" id="IPR019734">
    <property type="entry name" value="TPR_rpt"/>
</dbReference>
<dbReference type="PANTHER" id="PTHR45641">
    <property type="entry name" value="TETRATRICOPEPTIDE REPEAT PROTEIN (AFU_ORTHOLOGUE AFUA_6G03870)"/>
    <property type="match status" value="1"/>
</dbReference>
<dbReference type="InterPro" id="IPR011990">
    <property type="entry name" value="TPR-like_helical_dom_sf"/>
</dbReference>
<keyword evidence="2" id="KW-0802">TPR repeat</keyword>
<evidence type="ECO:0000313" key="4">
    <source>
        <dbReference type="Proteomes" id="UP000664277"/>
    </source>
</evidence>
<dbReference type="AlphaFoldDB" id="A0A8J7PD13"/>
<dbReference type="Pfam" id="PF13374">
    <property type="entry name" value="TPR_10"/>
    <property type="match status" value="2"/>
</dbReference>
<keyword evidence="1" id="KW-0677">Repeat</keyword>
<protein>
    <submittedName>
        <fullName evidence="3">Tetratricopeptide repeat protein</fullName>
    </submittedName>
</protein>
<name>A0A8J7PD13_9BACT</name>
<evidence type="ECO:0000256" key="2">
    <source>
        <dbReference type="ARBA" id="ARBA00022803"/>
    </source>
</evidence>
<dbReference type="EMBL" id="JAFLCK010000044">
    <property type="protein sequence ID" value="MBN8662587.1"/>
    <property type="molecule type" value="Genomic_DNA"/>
</dbReference>
<comment type="caution">
    <text evidence="3">The sequence shown here is derived from an EMBL/GenBank/DDBJ whole genome shotgun (WGS) entry which is preliminary data.</text>
</comment>
<accession>A0A8J7PD13</accession>
<reference evidence="3" key="1">
    <citation type="submission" date="2021-02" db="EMBL/GenBank/DDBJ databases">
        <title>Genome-Resolved Metagenomics of a Microbial Community Performing Photosynthetic Biological Nutrient Removal.</title>
        <authorList>
            <person name="Mcdaniel E.A."/>
        </authorList>
    </citation>
    <scope>NUCLEOTIDE SEQUENCE</scope>
    <source>
        <strain evidence="3">UWPOB_OBS1</strain>
    </source>
</reference>
<dbReference type="Proteomes" id="UP000664277">
    <property type="component" value="Unassembled WGS sequence"/>
</dbReference>
<dbReference type="SUPFAM" id="SSF48452">
    <property type="entry name" value="TPR-like"/>
    <property type="match status" value="3"/>
</dbReference>
<evidence type="ECO:0000256" key="1">
    <source>
        <dbReference type="ARBA" id="ARBA00022737"/>
    </source>
</evidence>
<dbReference type="Pfam" id="PF13424">
    <property type="entry name" value="TPR_12"/>
    <property type="match status" value="1"/>
</dbReference>
<dbReference type="PANTHER" id="PTHR45641:SF19">
    <property type="entry name" value="NEPHROCYSTIN-3"/>
    <property type="match status" value="1"/>
</dbReference>
<evidence type="ECO:0000313" key="3">
    <source>
        <dbReference type="EMBL" id="MBN8662587.1"/>
    </source>
</evidence>
<proteinExistence type="predicted"/>
<gene>
    <name evidence="3" type="ORF">J0M35_19620</name>
</gene>
<dbReference type="Gene3D" id="1.25.40.10">
    <property type="entry name" value="Tetratricopeptide repeat domain"/>
    <property type="match status" value="2"/>
</dbReference>
<dbReference type="SMART" id="SM00028">
    <property type="entry name" value="TPR"/>
    <property type="match status" value="4"/>
</dbReference>